<gene>
    <name evidence="1" type="ORF">GQF63_10660</name>
</gene>
<accession>A0A6N8KYG6</accession>
<dbReference type="OrthoDB" id="1452891at2"/>
<proteinExistence type="predicted"/>
<sequence>MKTGDRVLISSQVTGRKDWTAATVIEVEQNPYAGIVITAKADDGEIFFEKEDMFRLLDNEVYAR</sequence>
<dbReference type="RefSeq" id="WP_160369215.1">
    <property type="nucleotide sequence ID" value="NZ_WSQA01000007.1"/>
</dbReference>
<protein>
    <submittedName>
        <fullName evidence="1">Transcriptional regulator</fullName>
    </submittedName>
</protein>
<dbReference type="EMBL" id="WSQA01000007">
    <property type="protein sequence ID" value="MVZ62485.1"/>
    <property type="molecule type" value="Genomic_DNA"/>
</dbReference>
<dbReference type="AlphaFoldDB" id="A0A6N8KYG6"/>
<name>A0A6N8KYG6_9SPHI</name>
<reference evidence="1 2" key="1">
    <citation type="submission" date="2019-12" db="EMBL/GenBank/DDBJ databases">
        <authorList>
            <person name="Dong K."/>
        </authorList>
    </citation>
    <scope>NUCLEOTIDE SEQUENCE [LARGE SCALE GENOMIC DNA]</scope>
    <source>
        <strain evidence="1 2">JCM 31225</strain>
    </source>
</reference>
<evidence type="ECO:0000313" key="1">
    <source>
        <dbReference type="EMBL" id="MVZ62485.1"/>
    </source>
</evidence>
<organism evidence="1 2">
    <name type="scientific">Sphingobacterium humi</name>
    <dbReference type="NCBI Taxonomy" id="1796905"/>
    <lineage>
        <taxon>Bacteria</taxon>
        <taxon>Pseudomonadati</taxon>
        <taxon>Bacteroidota</taxon>
        <taxon>Sphingobacteriia</taxon>
        <taxon>Sphingobacteriales</taxon>
        <taxon>Sphingobacteriaceae</taxon>
        <taxon>Sphingobacterium</taxon>
    </lineage>
</organism>
<dbReference type="Proteomes" id="UP000435036">
    <property type="component" value="Unassembled WGS sequence"/>
</dbReference>
<comment type="caution">
    <text evidence="1">The sequence shown here is derived from an EMBL/GenBank/DDBJ whole genome shotgun (WGS) entry which is preliminary data.</text>
</comment>
<evidence type="ECO:0000313" key="2">
    <source>
        <dbReference type="Proteomes" id="UP000435036"/>
    </source>
</evidence>
<keyword evidence="2" id="KW-1185">Reference proteome</keyword>